<dbReference type="EMBL" id="AWSO01002164">
    <property type="protein sequence ID" value="ESK81914.1"/>
    <property type="molecule type" value="Genomic_DNA"/>
</dbReference>
<name>V2XR20_MONRO</name>
<protein>
    <submittedName>
        <fullName evidence="2">Uncharacterized protein</fullName>
    </submittedName>
</protein>
<sequence length="150" mass="16490">MPLRKEAQIDQDIAKAEELWYGLQDQSISNPGGQAIPPLTWALHKGLLNPSLSPLPTNQPLEEIPEEHSKTKRTSTLLSILIGSEETESTEGSSLSTLKKPEPNTSDISSISVEESDPFQHLLHALKNSPRSMKKPQLQEMAEDKKPSGS</sequence>
<proteinExistence type="predicted"/>
<evidence type="ECO:0000313" key="3">
    <source>
        <dbReference type="Proteomes" id="UP000017559"/>
    </source>
</evidence>
<keyword evidence="3" id="KW-1185">Reference proteome</keyword>
<comment type="caution">
    <text evidence="2">The sequence shown here is derived from an EMBL/GenBank/DDBJ whole genome shotgun (WGS) entry which is preliminary data.</text>
</comment>
<organism evidence="2 3">
    <name type="scientific">Moniliophthora roreri (strain MCA 2997)</name>
    <name type="common">Cocoa frosty pod rot fungus</name>
    <name type="synonym">Crinipellis roreri</name>
    <dbReference type="NCBI Taxonomy" id="1381753"/>
    <lineage>
        <taxon>Eukaryota</taxon>
        <taxon>Fungi</taxon>
        <taxon>Dikarya</taxon>
        <taxon>Basidiomycota</taxon>
        <taxon>Agaricomycotina</taxon>
        <taxon>Agaricomycetes</taxon>
        <taxon>Agaricomycetidae</taxon>
        <taxon>Agaricales</taxon>
        <taxon>Marasmiineae</taxon>
        <taxon>Marasmiaceae</taxon>
        <taxon>Moniliophthora</taxon>
    </lineage>
</organism>
<accession>V2XR20</accession>
<feature type="region of interest" description="Disordered" evidence="1">
    <location>
        <begin position="52"/>
        <end position="150"/>
    </location>
</feature>
<dbReference type="AlphaFoldDB" id="V2XR20"/>
<evidence type="ECO:0000256" key="1">
    <source>
        <dbReference type="SAM" id="MobiDB-lite"/>
    </source>
</evidence>
<feature type="compositionally biased region" description="Low complexity" evidence="1">
    <location>
        <begin position="77"/>
        <end position="98"/>
    </location>
</feature>
<reference evidence="2 3" key="1">
    <citation type="journal article" date="2014" name="BMC Genomics">
        <title>Genome and secretome analysis of the hemibiotrophic fungal pathogen, Moniliophthora roreri, which causes frosty pod rot disease of cacao: mechanisms of the biotrophic and necrotrophic phases.</title>
        <authorList>
            <person name="Meinhardt L.W."/>
            <person name="Costa G.G.L."/>
            <person name="Thomazella D.P.T."/>
            <person name="Teixeira P.J.P.L."/>
            <person name="Carazzolle M.F."/>
            <person name="Schuster S.C."/>
            <person name="Carlson J.E."/>
            <person name="Guiltinan M.J."/>
            <person name="Mieczkowski P."/>
            <person name="Farmer A."/>
            <person name="Ramaraj T."/>
            <person name="Crozier J."/>
            <person name="Davis R.E."/>
            <person name="Shao J."/>
            <person name="Melnick R.L."/>
            <person name="Pereira G.A.G."/>
            <person name="Bailey B.A."/>
        </authorList>
    </citation>
    <scope>NUCLEOTIDE SEQUENCE [LARGE SCALE GENOMIC DNA]</scope>
    <source>
        <strain evidence="2 3">MCA 2997</strain>
    </source>
</reference>
<dbReference type="KEGG" id="mrr:Moror_678"/>
<dbReference type="Proteomes" id="UP000017559">
    <property type="component" value="Unassembled WGS sequence"/>
</dbReference>
<dbReference type="HOGENOM" id="CLU_1875983_0_0_1"/>
<feature type="compositionally biased region" description="Low complexity" evidence="1">
    <location>
        <begin position="52"/>
        <end position="61"/>
    </location>
</feature>
<gene>
    <name evidence="2" type="ORF">Moror_678</name>
</gene>
<evidence type="ECO:0000313" key="2">
    <source>
        <dbReference type="EMBL" id="ESK81914.1"/>
    </source>
</evidence>